<keyword evidence="15" id="KW-1185">Reference proteome</keyword>
<dbReference type="Proteomes" id="UP000204106">
    <property type="component" value="Segment"/>
</dbReference>
<feature type="transmembrane region" description="Helical" evidence="13">
    <location>
        <begin position="21"/>
        <end position="38"/>
    </location>
</feature>
<comment type="subcellular location">
    <subcellularLocation>
        <location evidence="2">Host endoplasmic reticulum membrane</location>
    </subcellularLocation>
</comment>
<evidence type="ECO:0000256" key="12">
    <source>
        <dbReference type="ARBA" id="ARBA00032240"/>
    </source>
</evidence>
<comment type="function">
    <text evidence="1">Plays a role in viral cell-to-cell propagation, by facilitating genome transport to neighboring plant cells through plasmosdesmata,.</text>
</comment>
<dbReference type="KEGG" id="vg:944486"/>
<evidence type="ECO:0000256" key="1">
    <source>
        <dbReference type="ARBA" id="ARBA00002252"/>
    </source>
</evidence>
<evidence type="ECO:0000313" key="14">
    <source>
        <dbReference type="EMBL" id="AAL05446.1"/>
    </source>
</evidence>
<reference evidence="14 15" key="1">
    <citation type="journal article" date="2001" name="Arch. Virol.">
        <title>The genome organisation and taxonomy of Sugarcane striate mosaic associated virus.</title>
        <authorList>
            <person name="Thompson N."/>
            <person name="Randles J.W."/>
        </authorList>
    </citation>
    <scope>NUCLEOTIDE SEQUENCE [LARGE SCALE GENOMIC DNA]</scope>
</reference>
<dbReference type="GeneID" id="944486"/>
<evidence type="ECO:0000256" key="10">
    <source>
        <dbReference type="ARBA" id="ARBA00023136"/>
    </source>
</evidence>
<evidence type="ECO:0000256" key="5">
    <source>
        <dbReference type="ARBA" id="ARBA00022448"/>
    </source>
</evidence>
<evidence type="ECO:0000256" key="2">
    <source>
        <dbReference type="ARBA" id="ARBA00004625"/>
    </source>
</evidence>
<keyword evidence="10 13" id="KW-0472">Membrane</keyword>
<evidence type="ECO:0000256" key="13">
    <source>
        <dbReference type="SAM" id="Phobius"/>
    </source>
</evidence>
<keyword evidence="5" id="KW-0813">Transport</keyword>
<dbReference type="OrthoDB" id="20634at10239"/>
<proteinExistence type="inferred from homology"/>
<evidence type="ECO:0000313" key="15">
    <source>
        <dbReference type="Proteomes" id="UP000204106"/>
    </source>
</evidence>
<keyword evidence="7" id="KW-1043">Host membrane</keyword>
<sequence>MKSNIASLMSALRQPSDNSESIKICAALGGTALLLYIWCQPNNPKSGDLGHWLPFGGVYKDGNKFVRYNSPLHTAPPFWLLIAIPLAFFALTHFSYFSNTPRRRVTITHYPLCGHFVCRR</sequence>
<evidence type="ECO:0000256" key="4">
    <source>
        <dbReference type="ARBA" id="ARBA00013304"/>
    </source>
</evidence>
<keyword evidence="6 13" id="KW-0812">Transmembrane</keyword>
<keyword evidence="8 13" id="KW-1133">Transmembrane helix</keyword>
<dbReference type="GO" id="GO:0044167">
    <property type="term" value="C:host cell endoplasmic reticulum membrane"/>
    <property type="evidence" value="ECO:0007669"/>
    <property type="project" value="UniProtKB-SubCell"/>
</dbReference>
<protein>
    <recommendedName>
        <fullName evidence="4">Movement protein TGB2</fullName>
    </recommendedName>
    <alternativeName>
        <fullName evidence="12">Triple gene block 2 protein</fullName>
    </alternativeName>
</protein>
<name>Q91BP5_9VIRU</name>
<dbReference type="RefSeq" id="NP_624315.1">
    <property type="nucleotide sequence ID" value="NC_003870.1"/>
</dbReference>
<comment type="similarity">
    <text evidence="3">Belongs to the Tymovirales TGBp2 protein family.</text>
</comment>
<evidence type="ECO:0000256" key="7">
    <source>
        <dbReference type="ARBA" id="ARBA00022870"/>
    </source>
</evidence>
<dbReference type="InterPro" id="IPR001896">
    <property type="entry name" value="Plant_vir_prot"/>
</dbReference>
<keyword evidence="9" id="KW-0916">Viral movement protein</keyword>
<dbReference type="GO" id="GO:0046740">
    <property type="term" value="P:transport of virus in host, cell to cell"/>
    <property type="evidence" value="ECO:0007669"/>
    <property type="project" value="UniProtKB-KW"/>
</dbReference>
<evidence type="ECO:0000256" key="9">
    <source>
        <dbReference type="ARBA" id="ARBA00023031"/>
    </source>
</evidence>
<accession>Q91BP5</accession>
<dbReference type="Pfam" id="PF01307">
    <property type="entry name" value="Plant_vir_prot"/>
    <property type="match status" value="1"/>
</dbReference>
<evidence type="ECO:0000256" key="3">
    <source>
        <dbReference type="ARBA" id="ARBA00010321"/>
    </source>
</evidence>
<keyword evidence="11" id="KW-1038">Host endoplasmic reticulum</keyword>
<feature type="transmembrane region" description="Helical" evidence="13">
    <location>
        <begin position="78"/>
        <end position="97"/>
    </location>
</feature>
<evidence type="ECO:0000256" key="6">
    <source>
        <dbReference type="ARBA" id="ARBA00022692"/>
    </source>
</evidence>
<organism evidence="14 15">
    <name type="scientific">Sugarcane striate mosaic-associated virus</name>
    <dbReference type="NCBI Taxonomy" id="167927"/>
    <lineage>
        <taxon>Viruses</taxon>
        <taxon>Riboviria</taxon>
        <taxon>Orthornavirae</taxon>
        <taxon>Kitrinoviricota</taxon>
        <taxon>Alsuviricetes</taxon>
        <taxon>Tymovirales</taxon>
        <taxon>Betaflexiviridae</taxon>
        <taxon>Quinvirinae</taxon>
        <taxon>Sustrivirus</taxon>
        <taxon>Sustrivirus sacchari</taxon>
        <taxon>Sustrivirus SCSMaV</taxon>
    </lineage>
</organism>
<evidence type="ECO:0000256" key="11">
    <source>
        <dbReference type="ARBA" id="ARBA00023184"/>
    </source>
</evidence>
<dbReference type="EMBL" id="AF315308">
    <property type="protein sequence ID" value="AAL05446.1"/>
    <property type="molecule type" value="Genomic_RNA"/>
</dbReference>
<evidence type="ECO:0000256" key="8">
    <source>
        <dbReference type="ARBA" id="ARBA00022989"/>
    </source>
</evidence>